<evidence type="ECO:0000256" key="2">
    <source>
        <dbReference type="ARBA" id="ARBA00002315"/>
    </source>
</evidence>
<dbReference type="AlphaFoldDB" id="A0A842YN51"/>
<dbReference type="GO" id="GO:0006096">
    <property type="term" value="P:glycolytic process"/>
    <property type="evidence" value="ECO:0007669"/>
    <property type="project" value="UniProtKB-UniRule"/>
</dbReference>
<evidence type="ECO:0000256" key="1">
    <source>
        <dbReference type="ARBA" id="ARBA00000370"/>
    </source>
</evidence>
<accession>A0A842YN51</accession>
<dbReference type="NCBIfam" id="TIGR02535">
    <property type="entry name" value="hyp_Hser_kinase"/>
    <property type="match status" value="1"/>
</dbReference>
<evidence type="ECO:0000256" key="5">
    <source>
        <dbReference type="ARBA" id="ARBA00023152"/>
    </source>
</evidence>
<evidence type="ECO:0000256" key="4">
    <source>
        <dbReference type="ARBA" id="ARBA00005524"/>
    </source>
</evidence>
<comment type="pathway">
    <text evidence="3 7">Carbohydrate degradation; glycolysis; pyruvate from D-glyceraldehyde 3-phosphate: step 3/5.</text>
</comment>
<dbReference type="Gene3D" id="3.40.720.10">
    <property type="entry name" value="Alkaline Phosphatase, subunit A"/>
    <property type="match status" value="2"/>
</dbReference>
<organism evidence="9 10">
    <name type="scientific">Methanothermobacter thermautotrophicus</name>
    <name type="common">Methanobacterium thermoformicicum</name>
    <dbReference type="NCBI Taxonomy" id="145262"/>
    <lineage>
        <taxon>Archaea</taxon>
        <taxon>Methanobacteriati</taxon>
        <taxon>Methanobacteriota</taxon>
        <taxon>Methanomada group</taxon>
        <taxon>Methanobacteria</taxon>
        <taxon>Methanobacteriales</taxon>
        <taxon>Methanobacteriaceae</taxon>
        <taxon>Methanothermobacter</taxon>
    </lineage>
</organism>
<feature type="domain" description="Metalloenzyme" evidence="8">
    <location>
        <begin position="4"/>
        <end position="394"/>
    </location>
</feature>
<dbReference type="NCBIfam" id="TIGR00306">
    <property type="entry name" value="apgM"/>
    <property type="match status" value="1"/>
</dbReference>
<dbReference type="PANTHER" id="PTHR31209:SF4">
    <property type="entry name" value="2,3-BISPHOSPHOGLYCERATE-INDEPENDENT PHOSPHOGLYCERATE MUTASE"/>
    <property type="match status" value="1"/>
</dbReference>
<protein>
    <recommendedName>
        <fullName evidence="7">2,3-bisphosphoglycerate-independent phosphoglycerate mutase</fullName>
        <shortName evidence="7">BPG-independent PGAM</shortName>
        <shortName evidence="7">Phosphoglyceromutase</shortName>
        <shortName evidence="7">aPGAM</shortName>
        <ecNumber evidence="7">5.4.2.12</ecNumber>
    </recommendedName>
</protein>
<dbReference type="HAMAP" id="MF_01402_A">
    <property type="entry name" value="ApgM_A"/>
    <property type="match status" value="1"/>
</dbReference>
<dbReference type="Proteomes" id="UP000646659">
    <property type="component" value="Unassembled WGS sequence"/>
</dbReference>
<dbReference type="SUPFAM" id="SSF53649">
    <property type="entry name" value="Alkaline phosphatase-like"/>
    <property type="match status" value="1"/>
</dbReference>
<dbReference type="Pfam" id="PF10143">
    <property type="entry name" value="PhosphMutase"/>
    <property type="match status" value="1"/>
</dbReference>
<dbReference type="InterPro" id="IPR004456">
    <property type="entry name" value="Pglycerate_mutase_ApgM"/>
</dbReference>
<comment type="caution">
    <text evidence="9">The sequence shown here is derived from an EMBL/GenBank/DDBJ whole genome shotgun (WGS) entry which is preliminary data.</text>
</comment>
<dbReference type="GO" id="GO:0004619">
    <property type="term" value="F:phosphoglycerate mutase activity"/>
    <property type="evidence" value="ECO:0007669"/>
    <property type="project" value="UniProtKB-UniRule"/>
</dbReference>
<evidence type="ECO:0000256" key="3">
    <source>
        <dbReference type="ARBA" id="ARBA00004798"/>
    </source>
</evidence>
<dbReference type="Pfam" id="PF01676">
    <property type="entry name" value="Metalloenzyme"/>
    <property type="match status" value="1"/>
</dbReference>
<reference evidence="9" key="1">
    <citation type="submission" date="2018-06" db="EMBL/GenBank/DDBJ databases">
        <title>Draft genome sequence of Methanothermobacter thermautotrophicus Strain WHS, a thermophilic, hydrogenotrophic methanogen isolated from Washburn Hot Springs in Yellowstone National Park, USA.</title>
        <authorList>
            <person name="Mckay L.J."/>
            <person name="Klingelsmith K."/>
            <person name="Inskeep W.P."/>
            <person name="Fields M.W."/>
        </authorList>
    </citation>
    <scope>NUCLEOTIDE SEQUENCE</scope>
    <source>
        <strain evidence="9">WHS</strain>
    </source>
</reference>
<dbReference type="PANTHER" id="PTHR31209">
    <property type="entry name" value="COFACTOR-INDEPENDENT PHOSPHOGLYCERATE MUTASE"/>
    <property type="match status" value="1"/>
</dbReference>
<comment type="function">
    <text evidence="2 7">Catalyzes the interconversion of 2-phosphoglycerate and 3-phosphoglycerate.</text>
</comment>
<comment type="catalytic activity">
    <reaction evidence="1 7">
        <text>(2R)-2-phosphoglycerate = (2R)-3-phosphoglycerate</text>
        <dbReference type="Rhea" id="RHEA:15901"/>
        <dbReference type="ChEBI" id="CHEBI:58272"/>
        <dbReference type="ChEBI" id="CHEBI:58289"/>
        <dbReference type="EC" id="5.4.2.12"/>
    </reaction>
</comment>
<evidence type="ECO:0000313" key="10">
    <source>
        <dbReference type="Proteomes" id="UP000646659"/>
    </source>
</evidence>
<keyword evidence="6 7" id="KW-0413">Isomerase</keyword>
<gene>
    <name evidence="7" type="primary">apgM</name>
    <name evidence="9" type="ORF">DNK57_01850</name>
</gene>
<evidence type="ECO:0000313" key="9">
    <source>
        <dbReference type="EMBL" id="MBE2899574.1"/>
    </source>
</evidence>
<comment type="similarity">
    <text evidence="4 7">Belongs to the BPG-independent phosphoglycerate mutase family. A-PGAM subfamily.</text>
</comment>
<dbReference type="InterPro" id="IPR023665">
    <property type="entry name" value="ApgAM_prokaryotes"/>
</dbReference>
<dbReference type="CDD" id="cd16011">
    <property type="entry name" value="iPGM_like"/>
    <property type="match status" value="1"/>
</dbReference>
<evidence type="ECO:0000256" key="6">
    <source>
        <dbReference type="ARBA" id="ARBA00023235"/>
    </source>
</evidence>
<keyword evidence="5 7" id="KW-0324">Glycolysis</keyword>
<dbReference type="PIRSF" id="PIRSF006392">
    <property type="entry name" value="IPGAM_arch"/>
    <property type="match status" value="1"/>
</dbReference>
<dbReference type="GO" id="GO:0046872">
    <property type="term" value="F:metal ion binding"/>
    <property type="evidence" value="ECO:0007669"/>
    <property type="project" value="InterPro"/>
</dbReference>
<dbReference type="EMBL" id="QKOF01000003">
    <property type="protein sequence ID" value="MBE2899574.1"/>
    <property type="molecule type" value="Genomic_DNA"/>
</dbReference>
<dbReference type="InterPro" id="IPR006124">
    <property type="entry name" value="Metalloenzyme"/>
</dbReference>
<sequence>MITMKYVILVGDGMADYPLDELDGRTPLQVADKPNMDHLAGIGACGLLRTVPEGMEAGSDVANLSIMGYDPRRYYTGRGPLEAASIGVELGDEDVAFRCNLINADERIVDFNAGHIETAEAARLIEALNNELETRGRFYAGVSYRNLFVIEGRGYTSVRVEPPHDIVGESVAAHLPAGSEEADHIRELMLASSDVLRSHEVNLKRESMGRRPATMIWLWGQGLKPSMEPLGERYGLRGATITAVDLIKGLGVYAGLENIHVPGATGYLDTDYRAKGRYAAGALEEYDFLYVHVEAPDEAGHAGDAEEKIRAIENIDRLVLGRILDALSDHEHRIAVLPDHPTPVEIRTHVPDPVPCILAGDGVDVDGVRSYDEFTVREGSLGTWEAHRLIETMVDPAARLRQ</sequence>
<dbReference type="EC" id="5.4.2.12" evidence="7"/>
<dbReference type="UniPathway" id="UPA00109">
    <property type="reaction ID" value="UER00186"/>
</dbReference>
<dbReference type="InterPro" id="IPR017850">
    <property type="entry name" value="Alkaline_phosphatase_core_sf"/>
</dbReference>
<evidence type="ECO:0000256" key="7">
    <source>
        <dbReference type="HAMAP-Rule" id="MF_01402"/>
    </source>
</evidence>
<name>A0A842YN51_METTF</name>
<dbReference type="NCBIfam" id="NF003242">
    <property type="entry name" value="PRK04200.1"/>
    <property type="match status" value="1"/>
</dbReference>
<proteinExistence type="inferred from homology"/>
<evidence type="ECO:0000259" key="8">
    <source>
        <dbReference type="Pfam" id="PF01676"/>
    </source>
</evidence>